<dbReference type="InterPro" id="IPR043198">
    <property type="entry name" value="Cyclin/Ssn8"/>
</dbReference>
<evidence type="ECO:0000259" key="4">
    <source>
        <dbReference type="Pfam" id="PF00134"/>
    </source>
</evidence>
<dbReference type="InterPro" id="IPR031658">
    <property type="entry name" value="Cyclin_C_2"/>
</dbReference>
<dbReference type="SUPFAM" id="SSF47954">
    <property type="entry name" value="Cyclin-like"/>
    <property type="match status" value="2"/>
</dbReference>
<feature type="region of interest" description="Disordered" evidence="3">
    <location>
        <begin position="320"/>
        <end position="365"/>
    </location>
</feature>
<dbReference type="Gene3D" id="1.10.472.10">
    <property type="entry name" value="Cyclin-like"/>
    <property type="match status" value="2"/>
</dbReference>
<dbReference type="GO" id="GO:0016538">
    <property type="term" value="F:cyclin-dependent protein serine/threonine kinase regulator activity"/>
    <property type="evidence" value="ECO:0007669"/>
    <property type="project" value="InterPro"/>
</dbReference>
<dbReference type="GeneID" id="35602341"/>
<evidence type="ECO:0000313" key="7">
    <source>
        <dbReference type="Proteomes" id="UP000225277"/>
    </source>
</evidence>
<proteinExistence type="predicted"/>
<gene>
    <name evidence="6" type="ORF">RCC_07222</name>
</gene>
<evidence type="ECO:0000256" key="1">
    <source>
        <dbReference type="ARBA" id="ARBA00014912"/>
    </source>
</evidence>
<keyword evidence="7" id="KW-1185">Reference proteome</keyword>
<sequence length="365" mass="41280">MSTGTSHLSEDDLYRASSQFRFWSFAPEQLAARRHETHALAIQRARQYDPNGAEDSYLTAEEELKLVESYVDIIRKTTTHIRWPVNIKTTAIQYLKRFYLSNSCMTYPPKEIYKTVMFLASKTEAFHITLSKFCGQISAVREAVLAPEYKVMQALRFTLDVRQPFRGLKGTLMELLNMVDDNIQGLKALKEPGGGSAWRTPGDGRAVEKKHIVDRINQAYHVARNTLDTPASTTDVYFLYTPSQILLAALQLADEPLLHFYLDSKLPTDAQMRPRILSTIQECADMMGAFRPENIITKDVRIALEAKLEACRDPSTKDLIKSHAAMKRSGAEDGDSQDEAKKRKMEKHKNAREADDMFGPAIGKG</sequence>
<protein>
    <recommendedName>
        <fullName evidence="1">RNA polymerase II holoenzyme cyclin-like subunit</fullName>
    </recommendedName>
</protein>
<dbReference type="OrthoDB" id="340962at2759"/>
<reference evidence="6 7" key="1">
    <citation type="submission" date="2016-03" db="EMBL/GenBank/DDBJ databases">
        <authorList>
            <person name="Ploux O."/>
        </authorList>
    </citation>
    <scope>NUCLEOTIDE SEQUENCE [LARGE SCALE GENOMIC DNA]</scope>
    <source>
        <strain evidence="6 7">URUG2</strain>
    </source>
</reference>
<feature type="domain" description="Cyclin C-terminal" evidence="5">
    <location>
        <begin position="163"/>
        <end position="287"/>
    </location>
</feature>
<dbReference type="RefSeq" id="XP_023628248.1">
    <property type="nucleotide sequence ID" value="XM_023772480.1"/>
</dbReference>
<dbReference type="AlphaFoldDB" id="A0A2D3VHF3"/>
<dbReference type="STRING" id="112498.A0A2D3VHF3"/>
<organism evidence="6 7">
    <name type="scientific">Ramularia collo-cygni</name>
    <dbReference type="NCBI Taxonomy" id="112498"/>
    <lineage>
        <taxon>Eukaryota</taxon>
        <taxon>Fungi</taxon>
        <taxon>Dikarya</taxon>
        <taxon>Ascomycota</taxon>
        <taxon>Pezizomycotina</taxon>
        <taxon>Dothideomycetes</taxon>
        <taxon>Dothideomycetidae</taxon>
        <taxon>Mycosphaerellales</taxon>
        <taxon>Mycosphaerellaceae</taxon>
        <taxon>Ramularia</taxon>
    </lineage>
</organism>
<dbReference type="Pfam" id="PF00134">
    <property type="entry name" value="Cyclin_N"/>
    <property type="match status" value="1"/>
</dbReference>
<evidence type="ECO:0000256" key="2">
    <source>
        <dbReference type="ARBA" id="ARBA00023127"/>
    </source>
</evidence>
<feature type="domain" description="Cyclin N-terminal" evidence="4">
    <location>
        <begin position="66"/>
        <end position="159"/>
    </location>
</feature>
<dbReference type="PANTHER" id="PTHR10026">
    <property type="entry name" value="CYCLIN"/>
    <property type="match status" value="1"/>
</dbReference>
<name>A0A2D3VHF3_9PEZI</name>
<evidence type="ECO:0000256" key="3">
    <source>
        <dbReference type="SAM" id="MobiDB-lite"/>
    </source>
</evidence>
<dbReference type="CDD" id="cd20524">
    <property type="entry name" value="CYCLIN_CCNH_rpt1"/>
    <property type="match status" value="1"/>
</dbReference>
<dbReference type="InterPro" id="IPR006671">
    <property type="entry name" value="Cyclin_N"/>
</dbReference>
<dbReference type="Pfam" id="PF16899">
    <property type="entry name" value="Cyclin_C_2"/>
    <property type="match status" value="1"/>
</dbReference>
<keyword evidence="2" id="KW-0195">Cyclin</keyword>
<dbReference type="CDD" id="cd20525">
    <property type="entry name" value="CYCLIN_CCNH_rpt2"/>
    <property type="match status" value="1"/>
</dbReference>
<dbReference type="GO" id="GO:0006357">
    <property type="term" value="P:regulation of transcription by RNA polymerase II"/>
    <property type="evidence" value="ECO:0007669"/>
    <property type="project" value="InterPro"/>
</dbReference>
<accession>A0A2D3VHF3</accession>
<evidence type="ECO:0000313" key="6">
    <source>
        <dbReference type="EMBL" id="CZT21359.1"/>
    </source>
</evidence>
<dbReference type="Proteomes" id="UP000225277">
    <property type="component" value="Unassembled WGS sequence"/>
</dbReference>
<evidence type="ECO:0000259" key="5">
    <source>
        <dbReference type="Pfam" id="PF16899"/>
    </source>
</evidence>
<dbReference type="InterPro" id="IPR036915">
    <property type="entry name" value="Cyclin-like_sf"/>
</dbReference>
<dbReference type="EMBL" id="FJUY01000011">
    <property type="protein sequence ID" value="CZT21359.1"/>
    <property type="molecule type" value="Genomic_DNA"/>
</dbReference>